<dbReference type="CDD" id="cd01433">
    <property type="entry name" value="Ribosomal_L16_L10e"/>
    <property type="match status" value="1"/>
</dbReference>
<dbReference type="SUPFAM" id="SSF54686">
    <property type="entry name" value="Ribosomal protein L16p/L10e"/>
    <property type="match status" value="1"/>
</dbReference>
<reference evidence="5" key="2">
    <citation type="submission" date="2021-05" db="EMBL/GenBank/DDBJ databases">
        <title>Protein family content uncovers lineage relationships and bacterial pathway maintenance mechanisms in DPANN archaea.</title>
        <authorList>
            <person name="Castelle C.J."/>
            <person name="Meheust R."/>
            <person name="Jaffe A.L."/>
            <person name="Seitz K."/>
            <person name="Gong X."/>
            <person name="Baker B.J."/>
            <person name="Banfield J.F."/>
        </authorList>
    </citation>
    <scope>NUCLEOTIDE SEQUENCE</scope>
    <source>
        <strain evidence="5">RIFCSPHIGHO2_01_FULL_GW2011_AR10_43_9</strain>
    </source>
</reference>
<comment type="similarity">
    <text evidence="1">Belongs to the universal ribosomal protein uL16 family.</text>
</comment>
<dbReference type="GO" id="GO:0006412">
    <property type="term" value="P:translation"/>
    <property type="evidence" value="ECO:0007669"/>
    <property type="project" value="InterPro"/>
</dbReference>
<dbReference type="GO" id="GO:0005840">
    <property type="term" value="C:ribosome"/>
    <property type="evidence" value="ECO:0007669"/>
    <property type="project" value="UniProtKB-KW"/>
</dbReference>
<name>A0A8T4L865_9ARCH</name>
<dbReference type="InterPro" id="IPR016180">
    <property type="entry name" value="Ribosomal_uL16_dom"/>
</dbReference>
<dbReference type="NCBIfam" id="NF003239">
    <property type="entry name" value="PRK04199.1-4"/>
    <property type="match status" value="1"/>
</dbReference>
<organism evidence="5 6">
    <name type="scientific">Candidatus Iainarchaeum sp</name>
    <dbReference type="NCBI Taxonomy" id="3101447"/>
    <lineage>
        <taxon>Archaea</taxon>
        <taxon>Candidatus Iainarchaeota</taxon>
        <taxon>Candidatus Iainarchaeia</taxon>
        <taxon>Candidatus Iainarchaeales</taxon>
        <taxon>Candidatus Iainarchaeaceae</taxon>
        <taxon>Candidatus Iainarchaeum</taxon>
    </lineage>
</organism>
<protein>
    <submittedName>
        <fullName evidence="5">50S ribosomal protein L16</fullName>
    </submittedName>
</protein>
<dbReference type="Gene3D" id="3.90.1170.10">
    <property type="entry name" value="Ribosomal protein L10e/L16"/>
    <property type="match status" value="1"/>
</dbReference>
<evidence type="ECO:0000256" key="4">
    <source>
        <dbReference type="SAM" id="MobiDB-lite"/>
    </source>
</evidence>
<dbReference type="InterPro" id="IPR001197">
    <property type="entry name" value="Ribosomal_uL16_euk_arch"/>
</dbReference>
<dbReference type="GO" id="GO:1990904">
    <property type="term" value="C:ribonucleoprotein complex"/>
    <property type="evidence" value="ECO:0007669"/>
    <property type="project" value="UniProtKB-KW"/>
</dbReference>
<gene>
    <name evidence="5" type="ORF">J4224_01735</name>
</gene>
<dbReference type="GO" id="GO:0003735">
    <property type="term" value="F:structural constituent of ribosome"/>
    <property type="evidence" value="ECO:0007669"/>
    <property type="project" value="InterPro"/>
</dbReference>
<dbReference type="InterPro" id="IPR047873">
    <property type="entry name" value="Ribosomal_uL16"/>
</dbReference>
<comment type="caution">
    <text evidence="5">The sequence shown here is derived from an EMBL/GenBank/DDBJ whole genome shotgun (WGS) entry which is preliminary data.</text>
</comment>
<evidence type="ECO:0000313" key="6">
    <source>
        <dbReference type="Proteomes" id="UP000683213"/>
    </source>
</evidence>
<feature type="compositionally biased region" description="Basic and acidic residues" evidence="4">
    <location>
        <begin position="188"/>
        <end position="235"/>
    </location>
</feature>
<evidence type="ECO:0000256" key="3">
    <source>
        <dbReference type="ARBA" id="ARBA00023274"/>
    </source>
</evidence>
<proteinExistence type="inferred from homology"/>
<keyword evidence="2 5" id="KW-0689">Ribosomal protein</keyword>
<dbReference type="AlphaFoldDB" id="A0A8T4L865"/>
<dbReference type="EMBL" id="JAGVWF010000024">
    <property type="protein sequence ID" value="MBS3059126.1"/>
    <property type="molecule type" value="Genomic_DNA"/>
</dbReference>
<evidence type="ECO:0000313" key="5">
    <source>
        <dbReference type="EMBL" id="MBS3059126.1"/>
    </source>
</evidence>
<evidence type="ECO:0000256" key="1">
    <source>
        <dbReference type="ARBA" id="ARBA00008931"/>
    </source>
</evidence>
<dbReference type="Proteomes" id="UP000683213">
    <property type="component" value="Unassembled WGS sequence"/>
</dbReference>
<dbReference type="InterPro" id="IPR036920">
    <property type="entry name" value="Ribosomal_uL16_sf"/>
</dbReference>
<accession>A0A8T4L865</accession>
<sequence>MGLRPGHCYSSTKDRAYTRLAVKVHRKNYVGAAPGLKTRQFNMGNPLKEFSHILDLVAKEKVQVRDNAIESSRIAINRFLHNNFGKDGYFMKIRVYPHQLLRENKQAQGAGADRISTGMSHSFGKVIGRAVRVRPGQKMMSVLVDEANIEAAKTALLRANARMPLGLDVVVHTDVKSIGSKPRKIKVTKAETKEEEEKAGGAEEAKGEKKKSGEEAKAGEKKAEPKAEGRQGEKK</sequence>
<reference evidence="5" key="1">
    <citation type="submission" date="2021-03" db="EMBL/GenBank/DDBJ databases">
        <authorList>
            <person name="Jaffe A."/>
        </authorList>
    </citation>
    <scope>NUCLEOTIDE SEQUENCE</scope>
    <source>
        <strain evidence="5">RIFCSPHIGHO2_01_FULL_GW2011_AR10_43_9</strain>
    </source>
</reference>
<dbReference type="PANTHER" id="PTHR11726">
    <property type="entry name" value="60S RIBOSOMAL PROTEIN L10"/>
    <property type="match status" value="1"/>
</dbReference>
<feature type="region of interest" description="Disordered" evidence="4">
    <location>
        <begin position="182"/>
        <end position="235"/>
    </location>
</feature>
<evidence type="ECO:0000256" key="2">
    <source>
        <dbReference type="ARBA" id="ARBA00022980"/>
    </source>
</evidence>
<dbReference type="Pfam" id="PF00252">
    <property type="entry name" value="Ribosomal_L16"/>
    <property type="match status" value="1"/>
</dbReference>
<keyword evidence="3" id="KW-0687">Ribonucleoprotein</keyword>